<protein>
    <submittedName>
        <fullName evidence="2">Uncharacterized protein</fullName>
    </submittedName>
</protein>
<evidence type="ECO:0000313" key="3">
    <source>
        <dbReference type="Proteomes" id="UP000325313"/>
    </source>
</evidence>
<accession>A0A5B0RNK0</accession>
<gene>
    <name evidence="2" type="ORF">PGTUg99_036487</name>
</gene>
<proteinExistence type="predicted"/>
<sequence>MWRHQPYAGEVLLLAIDLPPSSAAAAVIPIRGLGRTVSTLPAEEVANGGRAASIPTEHNRPEE</sequence>
<name>A0A5B0RNK0_PUCGR</name>
<comment type="caution">
    <text evidence="2">The sequence shown here is derived from an EMBL/GenBank/DDBJ whole genome shotgun (WGS) entry which is preliminary data.</text>
</comment>
<feature type="region of interest" description="Disordered" evidence="1">
    <location>
        <begin position="44"/>
        <end position="63"/>
    </location>
</feature>
<dbReference type="AlphaFoldDB" id="A0A5B0RNK0"/>
<evidence type="ECO:0000313" key="2">
    <source>
        <dbReference type="EMBL" id="KAA1127420.1"/>
    </source>
</evidence>
<evidence type="ECO:0000256" key="1">
    <source>
        <dbReference type="SAM" id="MobiDB-lite"/>
    </source>
</evidence>
<organism evidence="2 3">
    <name type="scientific">Puccinia graminis f. sp. tritici</name>
    <dbReference type="NCBI Taxonomy" id="56615"/>
    <lineage>
        <taxon>Eukaryota</taxon>
        <taxon>Fungi</taxon>
        <taxon>Dikarya</taxon>
        <taxon>Basidiomycota</taxon>
        <taxon>Pucciniomycotina</taxon>
        <taxon>Pucciniomycetes</taxon>
        <taxon>Pucciniales</taxon>
        <taxon>Pucciniaceae</taxon>
        <taxon>Puccinia</taxon>
    </lineage>
</organism>
<reference evidence="2 3" key="1">
    <citation type="submission" date="2019-05" db="EMBL/GenBank/DDBJ databases">
        <title>Emergence of the Ug99 lineage of the wheat stem rust pathogen through somatic hybridization.</title>
        <authorList>
            <person name="Li F."/>
            <person name="Upadhyaya N.M."/>
            <person name="Sperschneider J."/>
            <person name="Matny O."/>
            <person name="Nguyen-Phuc H."/>
            <person name="Mago R."/>
            <person name="Raley C."/>
            <person name="Miller M.E."/>
            <person name="Silverstein K.A.T."/>
            <person name="Henningsen E."/>
            <person name="Hirsch C.D."/>
            <person name="Visser B."/>
            <person name="Pretorius Z.A."/>
            <person name="Steffenson B.J."/>
            <person name="Schwessinger B."/>
            <person name="Dodds P.N."/>
            <person name="Figueroa M."/>
        </authorList>
    </citation>
    <scope>NUCLEOTIDE SEQUENCE [LARGE SCALE GENOMIC DNA]</scope>
    <source>
        <strain evidence="2 3">Ug99</strain>
    </source>
</reference>
<dbReference type="Proteomes" id="UP000325313">
    <property type="component" value="Unassembled WGS sequence"/>
</dbReference>
<dbReference type="EMBL" id="VDEP01000169">
    <property type="protein sequence ID" value="KAA1127420.1"/>
    <property type="molecule type" value="Genomic_DNA"/>
</dbReference>